<evidence type="ECO:0000313" key="2">
    <source>
        <dbReference type="Proteomes" id="UP000034207"/>
    </source>
</evidence>
<reference evidence="1 2" key="1">
    <citation type="journal article" date="2015" name="Nature">
        <title>rRNA introns, odd ribosomes, and small enigmatic genomes across a large radiation of phyla.</title>
        <authorList>
            <person name="Brown C.T."/>
            <person name="Hug L.A."/>
            <person name="Thomas B.C."/>
            <person name="Sharon I."/>
            <person name="Castelle C.J."/>
            <person name="Singh A."/>
            <person name="Wilkins M.J."/>
            <person name="Williams K.H."/>
            <person name="Banfield J.F."/>
        </authorList>
    </citation>
    <scope>NUCLEOTIDE SEQUENCE [LARGE SCALE GENOMIC DNA]</scope>
</reference>
<name>A0A0G0M4K3_UNCC2</name>
<comment type="caution">
    <text evidence="1">The sequence shown here is derived from an EMBL/GenBank/DDBJ whole genome shotgun (WGS) entry which is preliminary data.</text>
</comment>
<proteinExistence type="predicted"/>
<sequence>MRAAEIDAAILKNKLLTIGIITWAVEPPKEATISDSTIIKNKHERAVENKTNEKLFAVPIYFLIKSIEIAVKM</sequence>
<dbReference type="Proteomes" id="UP000034207">
    <property type="component" value="Unassembled WGS sequence"/>
</dbReference>
<dbReference type="AlphaFoldDB" id="A0A0G0M4K3"/>
<evidence type="ECO:0000313" key="1">
    <source>
        <dbReference type="EMBL" id="KKQ95255.1"/>
    </source>
</evidence>
<protein>
    <submittedName>
        <fullName evidence="1">Uncharacterized protein</fullName>
    </submittedName>
</protein>
<dbReference type="EMBL" id="LBVV01000002">
    <property type="protein sequence ID" value="KKQ95255.1"/>
    <property type="molecule type" value="Genomic_DNA"/>
</dbReference>
<accession>A0A0G0M4K3</accession>
<organism evidence="1 2">
    <name type="scientific">candidate division CPR2 bacterium GW2011_GWC2_39_10</name>
    <dbReference type="NCBI Taxonomy" id="1618345"/>
    <lineage>
        <taxon>Bacteria</taxon>
        <taxon>Bacteria division CPR2</taxon>
    </lineage>
</organism>
<gene>
    <name evidence="1" type="ORF">UT18_C0002G0032</name>
</gene>